<dbReference type="GO" id="GO:0005524">
    <property type="term" value="F:ATP binding"/>
    <property type="evidence" value="ECO:0007669"/>
    <property type="project" value="UniProtKB-KW"/>
</dbReference>
<sequence length="499" mass="55297">MIELKNLSFSYENANTERGQLQDICLSVKQGELVLLAGKSGCGKTTLTRVLNGLCPQFYPGNLTGEYCLDGENALEMSVHRLGAMVGSVFQDPRSQFFATNTTDEMVLGMENVPLERPVMEERLHEVCRQMDMERLLDRRIYPLSSGEKQMVAIASVCATKPKVLVLDEPSANLDSEAVVRLGSLLYRLKMAGHTIVLSEHRFHYVQECFDRMVFMENGVISEIYSREDALSLSEGRLAAMGLRPFAVPALRVGGAFVSGQEDMLQVSSISWTMDHRQILDRISFSAVRGKILAIAGPNGAGKSSLCRVITGLHRASGTVCLDGEYLKRKRRTRQSFFVQQDAVYQLYAPTVLGEFSLGKKETPEMKTAALARLSEMGLEDLAARHPASLSGGQKQRLLLALAAESGRRLMVFDEPTSGLDGYHMRLTVKVLKDLAKAGHCVVLITHDMDLISAAADGVLYIVNGEVRYHRNTLRDKVNKTYYQCIANNVCNTSNRNKD</sequence>
<evidence type="ECO:0000313" key="13">
    <source>
        <dbReference type="Proteomes" id="UP000657006"/>
    </source>
</evidence>
<dbReference type="Proteomes" id="UP000657006">
    <property type="component" value="Unassembled WGS sequence"/>
</dbReference>
<dbReference type="InterPro" id="IPR003593">
    <property type="entry name" value="AAA+_ATPase"/>
</dbReference>
<dbReference type="PANTHER" id="PTHR43553:SF23">
    <property type="entry name" value="ABC TRANSPORTER ATP-BINDING COMPONENT"/>
    <property type="match status" value="1"/>
</dbReference>
<evidence type="ECO:0000256" key="1">
    <source>
        <dbReference type="ARBA" id="ARBA00004202"/>
    </source>
</evidence>
<keyword evidence="5" id="KW-0677">Repeat</keyword>
<evidence type="ECO:0000256" key="7">
    <source>
        <dbReference type="ARBA" id="ARBA00022840"/>
    </source>
</evidence>
<evidence type="ECO:0000259" key="11">
    <source>
        <dbReference type="PROSITE" id="PS50893"/>
    </source>
</evidence>
<dbReference type="GO" id="GO:0016887">
    <property type="term" value="F:ATP hydrolysis activity"/>
    <property type="evidence" value="ECO:0007669"/>
    <property type="project" value="InterPro"/>
</dbReference>
<dbReference type="PROSITE" id="PS50893">
    <property type="entry name" value="ABC_TRANSPORTER_2"/>
    <property type="match status" value="2"/>
</dbReference>
<keyword evidence="9" id="KW-0472">Membrane</keyword>
<evidence type="ECO:0000256" key="6">
    <source>
        <dbReference type="ARBA" id="ARBA00022741"/>
    </source>
</evidence>
<evidence type="ECO:0000256" key="9">
    <source>
        <dbReference type="ARBA" id="ARBA00023136"/>
    </source>
</evidence>
<evidence type="ECO:0000256" key="5">
    <source>
        <dbReference type="ARBA" id="ARBA00022737"/>
    </source>
</evidence>
<keyword evidence="13" id="KW-1185">Reference proteome</keyword>
<feature type="domain" description="ABC transporter" evidence="11">
    <location>
        <begin position="2"/>
        <end position="243"/>
    </location>
</feature>
<dbReference type="SUPFAM" id="SSF52540">
    <property type="entry name" value="P-loop containing nucleoside triphosphate hydrolases"/>
    <property type="match status" value="2"/>
</dbReference>
<proteinExistence type="inferred from homology"/>
<comment type="caution">
    <text evidence="12">The sequence shown here is derived from an EMBL/GenBank/DDBJ whole genome shotgun (WGS) entry which is preliminary data.</text>
</comment>
<dbReference type="InterPro" id="IPR015856">
    <property type="entry name" value="ABC_transpr_CbiO/EcfA_su"/>
</dbReference>
<accession>A0A926DWK0</accession>
<keyword evidence="4" id="KW-1003">Cell membrane</keyword>
<comment type="similarity">
    <text evidence="2">Belongs to the ABC transporter superfamily.</text>
</comment>
<evidence type="ECO:0000256" key="4">
    <source>
        <dbReference type="ARBA" id="ARBA00022475"/>
    </source>
</evidence>
<organism evidence="12 13">
    <name type="scientific">Bianquea renquensis</name>
    <dbReference type="NCBI Taxonomy" id="2763661"/>
    <lineage>
        <taxon>Bacteria</taxon>
        <taxon>Bacillati</taxon>
        <taxon>Bacillota</taxon>
        <taxon>Clostridia</taxon>
        <taxon>Eubacteriales</taxon>
        <taxon>Bianqueaceae</taxon>
        <taxon>Bianquea</taxon>
    </lineage>
</organism>
<reference evidence="12" key="1">
    <citation type="submission" date="2020-08" db="EMBL/GenBank/DDBJ databases">
        <title>Genome public.</title>
        <authorList>
            <person name="Liu C."/>
            <person name="Sun Q."/>
        </authorList>
    </citation>
    <scope>NUCLEOTIDE SEQUENCE</scope>
    <source>
        <strain evidence="12">NSJ-32</strain>
    </source>
</reference>
<feature type="domain" description="ABC transporter" evidence="11">
    <location>
        <begin position="265"/>
        <end position="489"/>
    </location>
</feature>
<dbReference type="AlphaFoldDB" id="A0A926DWK0"/>
<evidence type="ECO:0000256" key="10">
    <source>
        <dbReference type="ARBA" id="ARBA00025157"/>
    </source>
</evidence>
<evidence type="ECO:0000256" key="8">
    <source>
        <dbReference type="ARBA" id="ARBA00022967"/>
    </source>
</evidence>
<dbReference type="EMBL" id="JACRSQ010000052">
    <property type="protein sequence ID" value="MBC8545172.1"/>
    <property type="molecule type" value="Genomic_DNA"/>
</dbReference>
<evidence type="ECO:0000256" key="3">
    <source>
        <dbReference type="ARBA" id="ARBA00022448"/>
    </source>
</evidence>
<dbReference type="PANTHER" id="PTHR43553">
    <property type="entry name" value="HEAVY METAL TRANSPORTER"/>
    <property type="match status" value="1"/>
</dbReference>
<dbReference type="GO" id="GO:0043190">
    <property type="term" value="C:ATP-binding cassette (ABC) transporter complex"/>
    <property type="evidence" value="ECO:0007669"/>
    <property type="project" value="TreeGrafter"/>
</dbReference>
<keyword evidence="7 12" id="KW-0067">ATP-binding</keyword>
<dbReference type="Pfam" id="PF00005">
    <property type="entry name" value="ABC_tran"/>
    <property type="match status" value="2"/>
</dbReference>
<dbReference type="CDD" id="cd03225">
    <property type="entry name" value="ABC_cobalt_CbiO_domain1"/>
    <property type="match status" value="1"/>
</dbReference>
<evidence type="ECO:0000256" key="2">
    <source>
        <dbReference type="ARBA" id="ARBA00005417"/>
    </source>
</evidence>
<keyword evidence="3" id="KW-0813">Transport</keyword>
<comment type="subcellular location">
    <subcellularLocation>
        <location evidence="1">Cell membrane</location>
        <topology evidence="1">Peripheral membrane protein</topology>
    </subcellularLocation>
</comment>
<evidence type="ECO:0000313" key="12">
    <source>
        <dbReference type="EMBL" id="MBC8545172.1"/>
    </source>
</evidence>
<dbReference type="InterPro" id="IPR027417">
    <property type="entry name" value="P-loop_NTPase"/>
</dbReference>
<dbReference type="Gene3D" id="3.40.50.300">
    <property type="entry name" value="P-loop containing nucleotide triphosphate hydrolases"/>
    <property type="match status" value="2"/>
</dbReference>
<dbReference type="PROSITE" id="PS00211">
    <property type="entry name" value="ABC_TRANSPORTER_1"/>
    <property type="match status" value="1"/>
</dbReference>
<keyword evidence="8" id="KW-1278">Translocase</keyword>
<comment type="function">
    <text evidence="10">Probably part of an ABC transporter complex. Responsible for energy coupling to the transport system.</text>
</comment>
<name>A0A926DWK0_9FIRM</name>
<gene>
    <name evidence="12" type="ORF">H8730_16680</name>
</gene>
<dbReference type="GO" id="GO:0042626">
    <property type="term" value="F:ATPase-coupled transmembrane transporter activity"/>
    <property type="evidence" value="ECO:0007669"/>
    <property type="project" value="TreeGrafter"/>
</dbReference>
<dbReference type="SMART" id="SM00382">
    <property type="entry name" value="AAA"/>
    <property type="match status" value="2"/>
</dbReference>
<dbReference type="InterPro" id="IPR017871">
    <property type="entry name" value="ABC_transporter-like_CS"/>
</dbReference>
<keyword evidence="6" id="KW-0547">Nucleotide-binding</keyword>
<protein>
    <submittedName>
        <fullName evidence="12">ABC transporter ATP-binding protein</fullName>
    </submittedName>
</protein>
<dbReference type="InterPro" id="IPR050095">
    <property type="entry name" value="ECF_ABC_transporter_ATP-bd"/>
</dbReference>
<dbReference type="InterPro" id="IPR003439">
    <property type="entry name" value="ABC_transporter-like_ATP-bd"/>
</dbReference>